<keyword evidence="2" id="KW-0812">Transmembrane</keyword>
<feature type="transmembrane region" description="Helical" evidence="2">
    <location>
        <begin position="233"/>
        <end position="254"/>
    </location>
</feature>
<proteinExistence type="predicted"/>
<feature type="region of interest" description="Disordered" evidence="1">
    <location>
        <begin position="1"/>
        <end position="34"/>
    </location>
</feature>
<name>A0A1Z5JR06_FISSO</name>
<keyword evidence="2" id="KW-1133">Transmembrane helix</keyword>
<dbReference type="Proteomes" id="UP000198406">
    <property type="component" value="Unassembled WGS sequence"/>
</dbReference>
<feature type="compositionally biased region" description="Polar residues" evidence="1">
    <location>
        <begin position="1"/>
        <end position="10"/>
    </location>
</feature>
<comment type="caution">
    <text evidence="3">The sequence shown here is derived from an EMBL/GenBank/DDBJ whole genome shotgun (WGS) entry which is preliminary data.</text>
</comment>
<dbReference type="InterPro" id="IPR018247">
    <property type="entry name" value="EF_Hand_1_Ca_BS"/>
</dbReference>
<feature type="transmembrane region" description="Helical" evidence="2">
    <location>
        <begin position="441"/>
        <end position="474"/>
    </location>
</feature>
<protein>
    <submittedName>
        <fullName evidence="3">Uncharacterized protein</fullName>
    </submittedName>
</protein>
<gene>
    <name evidence="3" type="ORF">FisN_19Lh038</name>
</gene>
<accession>A0A1Z5JR06</accession>
<feature type="region of interest" description="Disordered" evidence="1">
    <location>
        <begin position="173"/>
        <end position="216"/>
    </location>
</feature>
<keyword evidence="2" id="KW-0472">Membrane</keyword>
<dbReference type="AlphaFoldDB" id="A0A1Z5JR06"/>
<sequence length="577" mass="65439">MELNFNAATQHNEHSKSVSKSNPPKNYEWPDPNRALSSFHWQRKNETKKKDENNLLEEIFPVGELLPLDGQQVLNRLTGYVSPPNNDNFFDRSSEDALLSFLPPKQDDINDSFDKTSEVLDEVIGDSQKSASSHKTQPVLPNTVNDKNSEQYVTVKDLQSILKEILEQQKLQYQNQEQRKSSETARAFTKTSRGLIEQSTSRNPSSTSSTTTSGVAFPQPSKLDFSSLKKGNLVAGLLLGMILAMSILPNLWLFGSIVGAIYGYNITPLDQDNIASRVVSHLGRRIARASLSVYDSANTLFFMYKTGQLSYKYYQRYAALDQRFAIQDKIDAFNARFAEGKVKFDKWEKENEVGRRLLAGMRTLWLVEEQSRKKNSRIWRRRSRYRVVQLFYDAAYLLGRALGNIWKTLTGKGGSEVKDFLRGIACWTDKEDESIGARLGAALWAAVAVSLTGALFSLSPFFLTFMALGCGFFWPTWPSEVADAVTAFWNDRRSRGLDVTESKLIDIPPPQLFSFFSTGRDDGGGNKKNTNKDRYYFYKTPDGKRKYYRVGVPGPFSNIGNRRTVKKKRWGLFSSKD</sequence>
<evidence type="ECO:0000313" key="3">
    <source>
        <dbReference type="EMBL" id="GAX16460.1"/>
    </source>
</evidence>
<feature type="compositionally biased region" description="Low complexity" evidence="1">
    <location>
        <begin position="199"/>
        <end position="213"/>
    </location>
</feature>
<dbReference type="EMBL" id="BDSP01000106">
    <property type="protein sequence ID" value="GAX16460.1"/>
    <property type="molecule type" value="Genomic_DNA"/>
</dbReference>
<dbReference type="OrthoDB" id="48639at2759"/>
<dbReference type="InParanoid" id="A0A1Z5JR06"/>
<evidence type="ECO:0000256" key="1">
    <source>
        <dbReference type="SAM" id="MobiDB-lite"/>
    </source>
</evidence>
<keyword evidence="4" id="KW-1185">Reference proteome</keyword>
<evidence type="ECO:0000256" key="2">
    <source>
        <dbReference type="SAM" id="Phobius"/>
    </source>
</evidence>
<feature type="region of interest" description="Disordered" evidence="1">
    <location>
        <begin position="126"/>
        <end position="145"/>
    </location>
</feature>
<evidence type="ECO:0000313" key="4">
    <source>
        <dbReference type="Proteomes" id="UP000198406"/>
    </source>
</evidence>
<dbReference type="PROSITE" id="PS00018">
    <property type="entry name" value="EF_HAND_1"/>
    <property type="match status" value="1"/>
</dbReference>
<feature type="compositionally biased region" description="Polar residues" evidence="1">
    <location>
        <begin position="127"/>
        <end position="145"/>
    </location>
</feature>
<organism evidence="3 4">
    <name type="scientific">Fistulifera solaris</name>
    <name type="common">Oleaginous diatom</name>
    <dbReference type="NCBI Taxonomy" id="1519565"/>
    <lineage>
        <taxon>Eukaryota</taxon>
        <taxon>Sar</taxon>
        <taxon>Stramenopiles</taxon>
        <taxon>Ochrophyta</taxon>
        <taxon>Bacillariophyta</taxon>
        <taxon>Bacillariophyceae</taxon>
        <taxon>Bacillariophycidae</taxon>
        <taxon>Naviculales</taxon>
        <taxon>Naviculaceae</taxon>
        <taxon>Fistulifera</taxon>
    </lineage>
</organism>
<reference evidence="3 4" key="1">
    <citation type="journal article" date="2015" name="Plant Cell">
        <title>Oil accumulation by the oleaginous diatom Fistulifera solaris as revealed by the genome and transcriptome.</title>
        <authorList>
            <person name="Tanaka T."/>
            <person name="Maeda Y."/>
            <person name="Veluchamy A."/>
            <person name="Tanaka M."/>
            <person name="Abida H."/>
            <person name="Marechal E."/>
            <person name="Bowler C."/>
            <person name="Muto M."/>
            <person name="Sunaga Y."/>
            <person name="Tanaka M."/>
            <person name="Yoshino T."/>
            <person name="Taniguchi T."/>
            <person name="Fukuda Y."/>
            <person name="Nemoto M."/>
            <person name="Matsumoto M."/>
            <person name="Wong P.S."/>
            <person name="Aburatani S."/>
            <person name="Fujibuchi W."/>
        </authorList>
    </citation>
    <scope>NUCLEOTIDE SEQUENCE [LARGE SCALE GENOMIC DNA]</scope>
    <source>
        <strain evidence="3 4">JPCC DA0580</strain>
    </source>
</reference>